<dbReference type="Gramene" id="TraesCS6A02G231600.1">
    <property type="protein sequence ID" value="TraesCS6A02G231600.1"/>
    <property type="gene ID" value="TraesCS6A02G231600"/>
</dbReference>
<evidence type="ECO:0000313" key="2">
    <source>
        <dbReference type="EnsemblPlants" id="TraesCS6A02G231600.1"/>
    </source>
</evidence>
<keyword evidence="3" id="KW-1185">Reference proteome</keyword>
<name>A0A3B6NRC5_WHEAT</name>
<dbReference type="EnsemblPlants" id="TraesCS6A02G231600.1">
    <property type="protein sequence ID" value="TraesCS6A02G231600.1"/>
    <property type="gene ID" value="TraesCS6A02G231600"/>
</dbReference>
<proteinExistence type="predicted"/>
<evidence type="ECO:0000313" key="3">
    <source>
        <dbReference type="Proteomes" id="UP000019116"/>
    </source>
</evidence>
<dbReference type="Proteomes" id="UP000019116">
    <property type="component" value="Chromosome 6A"/>
</dbReference>
<dbReference type="Gramene" id="TraesSYM6A03G03292000.1">
    <property type="protein sequence ID" value="TraesSYM6A03G03292000.1"/>
    <property type="gene ID" value="TraesSYM6A03G03292000"/>
</dbReference>
<dbReference type="AlphaFoldDB" id="A0A3B6NRC5"/>
<dbReference type="Gramene" id="TraesNOR6A03G03382960.1">
    <property type="protein sequence ID" value="TraesNOR6A03G03382960.1"/>
    <property type="gene ID" value="TraesNOR6A03G03382960"/>
</dbReference>
<reference evidence="2" key="1">
    <citation type="submission" date="2018-08" db="EMBL/GenBank/DDBJ databases">
        <authorList>
            <person name="Rossello M."/>
        </authorList>
    </citation>
    <scope>NUCLEOTIDE SEQUENCE [LARGE SCALE GENOMIC DNA]</scope>
    <source>
        <strain evidence="2">cv. Chinese Spring</strain>
    </source>
</reference>
<protein>
    <submittedName>
        <fullName evidence="2">Uncharacterized protein</fullName>
    </submittedName>
</protein>
<feature type="region of interest" description="Disordered" evidence="1">
    <location>
        <begin position="1"/>
        <end position="54"/>
    </location>
</feature>
<dbReference type="Gramene" id="TraesCS6A03G0638100.1">
    <property type="protein sequence ID" value="TraesCS6A03G0638100.1.CDS"/>
    <property type="gene ID" value="TraesCS6A03G0638100"/>
</dbReference>
<dbReference type="Gramene" id="TraesLAC6A03G03306050.1">
    <property type="protein sequence ID" value="TraesLAC6A03G03306050.1"/>
    <property type="gene ID" value="TraesLAC6A03G03306050"/>
</dbReference>
<sequence>MNGGGSGGKAKVPQAMAPVEGGLFSTSMRRERKQPLRCSAPNSARGDAQPSSSCSASMALISKGEVIVGGEDDGEAAEDDGAQPWYGFGAYFKQDNEFICGSYRYEQSVHNALRSVFAGHNEILNVWKDKVKKKKKRLLED</sequence>
<evidence type="ECO:0000256" key="1">
    <source>
        <dbReference type="SAM" id="MobiDB-lite"/>
    </source>
</evidence>
<organism evidence="2">
    <name type="scientific">Triticum aestivum</name>
    <name type="common">Wheat</name>
    <dbReference type="NCBI Taxonomy" id="4565"/>
    <lineage>
        <taxon>Eukaryota</taxon>
        <taxon>Viridiplantae</taxon>
        <taxon>Streptophyta</taxon>
        <taxon>Embryophyta</taxon>
        <taxon>Tracheophyta</taxon>
        <taxon>Spermatophyta</taxon>
        <taxon>Magnoliopsida</taxon>
        <taxon>Liliopsida</taxon>
        <taxon>Poales</taxon>
        <taxon>Poaceae</taxon>
        <taxon>BOP clade</taxon>
        <taxon>Pooideae</taxon>
        <taxon>Triticodae</taxon>
        <taxon>Triticeae</taxon>
        <taxon>Triticinae</taxon>
        <taxon>Triticum</taxon>
    </lineage>
</organism>
<reference evidence="2" key="2">
    <citation type="submission" date="2018-10" db="UniProtKB">
        <authorList>
            <consortium name="EnsemblPlants"/>
        </authorList>
    </citation>
    <scope>IDENTIFICATION</scope>
</reference>
<accession>A0A3B6NRC5</accession>